<dbReference type="Gene3D" id="2.60.40.10">
    <property type="entry name" value="Immunoglobulins"/>
    <property type="match status" value="1"/>
</dbReference>
<evidence type="ECO:0000256" key="1">
    <source>
        <dbReference type="SAM" id="SignalP"/>
    </source>
</evidence>
<organism evidence="2 3">
    <name type="scientific">Mucilaginibacter ginsenosidivorax</name>
    <dbReference type="NCBI Taxonomy" id="862126"/>
    <lineage>
        <taxon>Bacteria</taxon>
        <taxon>Pseudomonadati</taxon>
        <taxon>Bacteroidota</taxon>
        <taxon>Sphingobacteriia</taxon>
        <taxon>Sphingobacteriales</taxon>
        <taxon>Sphingobacteriaceae</taxon>
        <taxon>Mucilaginibacter</taxon>
    </lineage>
</organism>
<dbReference type="PROSITE" id="PS51257">
    <property type="entry name" value="PROKAR_LIPOPROTEIN"/>
    <property type="match status" value="1"/>
</dbReference>
<feature type="signal peptide" evidence="1">
    <location>
        <begin position="1"/>
        <end position="19"/>
    </location>
</feature>
<proteinExistence type="predicted"/>
<feature type="chain" id="PRO_5023059829" description="Fibronectin type-III domain-containing protein" evidence="1">
    <location>
        <begin position="20"/>
        <end position="234"/>
    </location>
</feature>
<name>A0A5B8W6G6_9SPHI</name>
<keyword evidence="1" id="KW-0732">Signal</keyword>
<dbReference type="InterPro" id="IPR036116">
    <property type="entry name" value="FN3_sf"/>
</dbReference>
<accession>A0A5B8W6G6</accession>
<dbReference type="KEGG" id="mgk:FSB76_26310"/>
<dbReference type="Proteomes" id="UP000321362">
    <property type="component" value="Chromosome"/>
</dbReference>
<dbReference type="OrthoDB" id="789771at2"/>
<reference evidence="2 3" key="1">
    <citation type="journal article" date="2013" name="J. Microbiol.">
        <title>Mucilaginibacter ginsenosidivorax sp. nov., with ginsenoside converting activity isolated from sediment.</title>
        <authorList>
            <person name="Kim J.K."/>
            <person name="Choi T.E."/>
            <person name="Liu Q.M."/>
            <person name="Park H.Y."/>
            <person name="Yi T.H."/>
            <person name="Yoon M.H."/>
            <person name="Kim S.C."/>
            <person name="Im W.T."/>
        </authorList>
    </citation>
    <scope>NUCLEOTIDE SEQUENCE [LARGE SCALE GENOMIC DNA]</scope>
    <source>
        <strain evidence="2 3">KHI28</strain>
    </source>
</reference>
<sequence>MIRKSISVAACLLLAIVIAGCQKKSSPTPQVANPAKAALTFPAQDAVCTTGTIISATQSSVTFTWQTAANTSSYELNLKNLLTGTSTTQTTTSNQLAVKLSRNTPYSWYIVSKSEKTSSTAQSDTWKFYNSGLGTVSHSPFPAELVSPGFGLDVASGDGTIKLQWKGSDVDGDITGYDLYFGTTVTPALYMANVKDMFMNGISVKSGTTYYWNVITTDSQGNTSNSGLFQFKIK</sequence>
<keyword evidence="3" id="KW-1185">Reference proteome</keyword>
<dbReference type="AlphaFoldDB" id="A0A5B8W6G6"/>
<protein>
    <recommendedName>
        <fullName evidence="4">Fibronectin type-III domain-containing protein</fullName>
    </recommendedName>
</protein>
<evidence type="ECO:0008006" key="4">
    <source>
        <dbReference type="Google" id="ProtNLM"/>
    </source>
</evidence>
<evidence type="ECO:0000313" key="3">
    <source>
        <dbReference type="Proteomes" id="UP000321362"/>
    </source>
</evidence>
<dbReference type="RefSeq" id="WP_147058744.1">
    <property type="nucleotide sequence ID" value="NZ_CP042437.1"/>
</dbReference>
<dbReference type="InterPro" id="IPR013783">
    <property type="entry name" value="Ig-like_fold"/>
</dbReference>
<evidence type="ECO:0000313" key="2">
    <source>
        <dbReference type="EMBL" id="QEC79291.1"/>
    </source>
</evidence>
<gene>
    <name evidence="2" type="ORF">FSB76_26310</name>
</gene>
<dbReference type="EMBL" id="CP042437">
    <property type="protein sequence ID" value="QEC79291.1"/>
    <property type="molecule type" value="Genomic_DNA"/>
</dbReference>
<dbReference type="SUPFAM" id="SSF49265">
    <property type="entry name" value="Fibronectin type III"/>
    <property type="match status" value="1"/>
</dbReference>